<dbReference type="EMBL" id="UOFZ01000145">
    <property type="protein sequence ID" value="VAX13894.1"/>
    <property type="molecule type" value="Genomic_DNA"/>
</dbReference>
<dbReference type="SUPFAM" id="SSF51735">
    <property type="entry name" value="NAD(P)-binding Rossmann-fold domains"/>
    <property type="match status" value="1"/>
</dbReference>
<dbReference type="PRINTS" id="PR00081">
    <property type="entry name" value="GDHRDH"/>
</dbReference>
<comment type="similarity">
    <text evidence="1">Belongs to the short-chain dehydrogenases/reductases (SDR) family.</text>
</comment>
<protein>
    <recommendedName>
        <fullName evidence="4">Oxidoreductase, short-chain dehydrogenase/reductase family</fullName>
    </recommendedName>
</protein>
<evidence type="ECO:0000256" key="1">
    <source>
        <dbReference type="ARBA" id="ARBA00006484"/>
    </source>
</evidence>
<dbReference type="NCBIfam" id="NF006509">
    <property type="entry name" value="PRK08945.1"/>
    <property type="match status" value="1"/>
</dbReference>
<gene>
    <name evidence="3" type="ORF">MNBD_GAMMA24-370</name>
</gene>
<dbReference type="Pfam" id="PF00106">
    <property type="entry name" value="adh_short"/>
    <property type="match status" value="1"/>
</dbReference>
<name>A0A3B1BPZ4_9ZZZZ</name>
<keyword evidence="2" id="KW-0560">Oxidoreductase</keyword>
<sequence length="251" mass="27577">MLKQIPENYQPDHKLLDGRTILITGASDGIGAAAARSYAAFGATVILLGRSVKKLEKVYDQIIGAGHPQPAIYPMDLEGAQSNDYYDLAETIEREFSVLDGLLHNAARLDTLMPLEQYDLKLWARLMQINLNAPFLLTHACLPLLKKSADASVMFTSSRVAQHGRAYWGAYGVSKAACDNLMQILADEVENNTNIRANSIDPGAVRTRLRRQAYPGEDASLLPGPDDIMPAYLYLMGPDSKDYTGEIFSIS</sequence>
<evidence type="ECO:0000313" key="3">
    <source>
        <dbReference type="EMBL" id="VAX13894.1"/>
    </source>
</evidence>
<proteinExistence type="inferred from homology"/>
<dbReference type="GO" id="GO:0016491">
    <property type="term" value="F:oxidoreductase activity"/>
    <property type="evidence" value="ECO:0007669"/>
    <property type="project" value="UniProtKB-KW"/>
</dbReference>
<dbReference type="PANTHER" id="PTHR42901">
    <property type="entry name" value="ALCOHOL DEHYDROGENASE"/>
    <property type="match status" value="1"/>
</dbReference>
<dbReference type="InterPro" id="IPR036291">
    <property type="entry name" value="NAD(P)-bd_dom_sf"/>
</dbReference>
<dbReference type="AlphaFoldDB" id="A0A3B1BPZ4"/>
<accession>A0A3B1BPZ4</accession>
<dbReference type="Gene3D" id="3.40.50.720">
    <property type="entry name" value="NAD(P)-binding Rossmann-like Domain"/>
    <property type="match status" value="1"/>
</dbReference>
<dbReference type="InterPro" id="IPR002347">
    <property type="entry name" value="SDR_fam"/>
</dbReference>
<reference evidence="3" key="1">
    <citation type="submission" date="2018-06" db="EMBL/GenBank/DDBJ databases">
        <authorList>
            <person name="Zhirakovskaya E."/>
        </authorList>
    </citation>
    <scope>NUCLEOTIDE SEQUENCE</scope>
</reference>
<dbReference type="PANTHER" id="PTHR42901:SF1">
    <property type="entry name" value="ALCOHOL DEHYDROGENASE"/>
    <property type="match status" value="1"/>
</dbReference>
<evidence type="ECO:0000256" key="2">
    <source>
        <dbReference type="ARBA" id="ARBA00023002"/>
    </source>
</evidence>
<organism evidence="3">
    <name type="scientific">hydrothermal vent metagenome</name>
    <dbReference type="NCBI Taxonomy" id="652676"/>
    <lineage>
        <taxon>unclassified sequences</taxon>
        <taxon>metagenomes</taxon>
        <taxon>ecological metagenomes</taxon>
    </lineage>
</organism>
<evidence type="ECO:0008006" key="4">
    <source>
        <dbReference type="Google" id="ProtNLM"/>
    </source>
</evidence>